<feature type="disulfide bond" evidence="4">
    <location>
        <begin position="116"/>
        <end position="133"/>
    </location>
</feature>
<gene>
    <name evidence="5" type="ORF">OFUS_LOCUS20404</name>
</gene>
<protein>
    <submittedName>
        <fullName evidence="5">Uncharacterized protein</fullName>
    </submittedName>
</protein>
<keyword evidence="2" id="KW-0677">Repeat</keyword>
<dbReference type="InterPro" id="IPR000742">
    <property type="entry name" value="EGF"/>
</dbReference>
<comment type="caution">
    <text evidence="5">The sequence shown here is derived from an EMBL/GenBank/DDBJ whole genome shotgun (WGS) entry which is preliminary data.</text>
</comment>
<proteinExistence type="predicted"/>
<dbReference type="PROSITE" id="PS00022">
    <property type="entry name" value="EGF_1"/>
    <property type="match status" value="4"/>
</dbReference>
<keyword evidence="6" id="KW-1185">Reference proteome</keyword>
<feature type="disulfide bond" evidence="4">
    <location>
        <begin position="75"/>
        <end position="84"/>
    </location>
</feature>
<feature type="disulfide bond" evidence="4">
    <location>
        <begin position="135"/>
        <end position="144"/>
    </location>
</feature>
<sequence>MAQQILTQILLLLTTCITLFSAQSNDQLEQPKNTKISRLRRGSTACKPNPCFLPPVCENLSICRSNALCMKECICAPGWSGPRCTKAVSTQAPSSVTTSQAEDSPCKSNPCNGTQCQNYGQCRINSINCTAICDCLRGFIGSRCETPMCDPACVNGKCMPGLIMPYCECNKGWGGKACNNKQNERECTLSCENGGRCKFINITVDDSVIPYNNRDTTNMQCECLNASYVGDLCEDFCNITCGPNGHCEVLDGVPRCICKTNWSGKFCTKYKKKTYPDTTSQWYWYVVGTAIGLAVVLLILLFVIPYVMWQKRA</sequence>
<dbReference type="SMART" id="SM00181">
    <property type="entry name" value="EGF"/>
    <property type="match status" value="5"/>
</dbReference>
<dbReference type="Proteomes" id="UP000749559">
    <property type="component" value="Unassembled WGS sequence"/>
</dbReference>
<dbReference type="PROSITE" id="PS01186">
    <property type="entry name" value="EGF_2"/>
    <property type="match status" value="3"/>
</dbReference>
<evidence type="ECO:0000313" key="6">
    <source>
        <dbReference type="Proteomes" id="UP000749559"/>
    </source>
</evidence>
<name>A0A8J1TVL7_OWEFU</name>
<evidence type="ECO:0000256" key="2">
    <source>
        <dbReference type="ARBA" id="ARBA00022737"/>
    </source>
</evidence>
<dbReference type="AlphaFoldDB" id="A0A8J1TVL7"/>
<reference evidence="5" key="1">
    <citation type="submission" date="2022-03" db="EMBL/GenBank/DDBJ databases">
        <authorList>
            <person name="Martin C."/>
        </authorList>
    </citation>
    <scope>NUCLEOTIDE SEQUENCE</scope>
</reference>
<dbReference type="InterPro" id="IPR051022">
    <property type="entry name" value="Notch_Cell-Fate_Det"/>
</dbReference>
<evidence type="ECO:0000313" key="5">
    <source>
        <dbReference type="EMBL" id="CAH1795939.1"/>
    </source>
</evidence>
<feature type="disulfide bond" evidence="4">
    <location>
        <begin position="258"/>
        <end position="267"/>
    </location>
</feature>
<feature type="non-terminal residue" evidence="5">
    <location>
        <position position="313"/>
    </location>
</feature>
<evidence type="ECO:0000256" key="4">
    <source>
        <dbReference type="PROSITE-ProRule" id="PRU00076"/>
    </source>
</evidence>
<evidence type="ECO:0000256" key="1">
    <source>
        <dbReference type="ARBA" id="ARBA00022536"/>
    </source>
</evidence>
<dbReference type="EMBL" id="CAIIXF020000010">
    <property type="protein sequence ID" value="CAH1795939.1"/>
    <property type="molecule type" value="Genomic_DNA"/>
</dbReference>
<keyword evidence="3 4" id="KW-1015">Disulfide bond</keyword>
<dbReference type="PROSITE" id="PS50026">
    <property type="entry name" value="EGF_3"/>
    <property type="match status" value="3"/>
</dbReference>
<dbReference type="OrthoDB" id="1421090at2759"/>
<comment type="caution">
    <text evidence="4">Lacks conserved residue(s) required for the propagation of feature annotation.</text>
</comment>
<dbReference type="PANTHER" id="PTHR24049">
    <property type="entry name" value="CRUMBS FAMILY MEMBER"/>
    <property type="match status" value="1"/>
</dbReference>
<evidence type="ECO:0000256" key="3">
    <source>
        <dbReference type="ARBA" id="ARBA00023157"/>
    </source>
</evidence>
<feature type="disulfide bond" evidence="4">
    <location>
        <begin position="237"/>
        <end position="247"/>
    </location>
</feature>
<keyword evidence="1 4" id="KW-0245">EGF-like domain</keyword>
<accession>A0A8J1TVL7</accession>
<dbReference type="PANTHER" id="PTHR24049:SF30">
    <property type="match status" value="1"/>
</dbReference>
<organism evidence="5 6">
    <name type="scientific">Owenia fusiformis</name>
    <name type="common">Polychaete worm</name>
    <dbReference type="NCBI Taxonomy" id="6347"/>
    <lineage>
        <taxon>Eukaryota</taxon>
        <taxon>Metazoa</taxon>
        <taxon>Spiralia</taxon>
        <taxon>Lophotrochozoa</taxon>
        <taxon>Annelida</taxon>
        <taxon>Polychaeta</taxon>
        <taxon>Sedentaria</taxon>
        <taxon>Canalipalpata</taxon>
        <taxon>Sabellida</taxon>
        <taxon>Oweniida</taxon>
        <taxon>Oweniidae</taxon>
        <taxon>Owenia</taxon>
    </lineage>
</organism>
<dbReference type="Gene3D" id="2.10.25.10">
    <property type="entry name" value="Laminin"/>
    <property type="match status" value="2"/>
</dbReference>